<dbReference type="RefSeq" id="WP_222875433.1">
    <property type="nucleotide sequence ID" value="NZ_AP023361.1"/>
</dbReference>
<dbReference type="EMBL" id="AP023361">
    <property type="protein sequence ID" value="BCJ91814.1"/>
    <property type="molecule type" value="Genomic_DNA"/>
</dbReference>
<protein>
    <submittedName>
        <fullName evidence="1">Uncharacterized protein</fullName>
    </submittedName>
</protein>
<evidence type="ECO:0000313" key="1">
    <source>
        <dbReference type="EMBL" id="BCJ91814.1"/>
    </source>
</evidence>
<name>A0A6S6QMU6_9HYPH</name>
<keyword evidence="2" id="KW-1185">Reference proteome</keyword>
<gene>
    <name evidence="1" type="ORF">IZ6_25490</name>
</gene>
<dbReference type="AlphaFoldDB" id="A0A6S6QMU6"/>
<dbReference type="Proteomes" id="UP000515317">
    <property type="component" value="Chromosome"/>
</dbReference>
<proteinExistence type="predicted"/>
<sequence length="476" mass="54634">MFKVIYFQKGSDFQQAWTEYDPDSGSDITKLWTDGAEAAEFCRDQMSLHHGYVFQPRIVSGTEWRAREERRFSEGTYRELPWVGQPWFDGKYPDHYAHVSVETEAQVAYTETEAKGHADRQTRLNAGRYLTKFFSDVLSETQIRDLATEYVALLDDCKLLFTDNPTKMVRVYVNGPHSCMQYPADHFQSRFHPVRVYAAGDLQLAWLERDGQITARCLVWPERKIYGRIYGDTARIEPRLAALGYSNGSLNGARLKRVPVGRSKRKFIAPYIDGRQRLTDGGDFLAIDAGGEIFADGTDGIARNPMTKCERCRRGEEFHEHNGYSVRINGDGGVRIWCHRCAHRHAVDCRYHGDRFPRRLAVEVENQLWSPWAAEQNSFVCDVTGRRHSNRHLAVLHDGRQVRSSLARDVRHIDGRRIFVLTDEAVRLDDGTYWSQEMFAEHGFVCAITGRNYRNCDRRSPGENVYLYAPANASAA</sequence>
<reference evidence="1 2" key="1">
    <citation type="submission" date="2020-08" db="EMBL/GenBank/DDBJ databases">
        <title>Genome sequence of Rhizobiales bacterium strain IZ6.</title>
        <authorList>
            <person name="Nakai R."/>
            <person name="Naganuma T."/>
        </authorList>
    </citation>
    <scope>NUCLEOTIDE SEQUENCE [LARGE SCALE GENOMIC DNA]</scope>
    <source>
        <strain evidence="1 2">IZ6</strain>
    </source>
</reference>
<evidence type="ECO:0000313" key="2">
    <source>
        <dbReference type="Proteomes" id="UP000515317"/>
    </source>
</evidence>
<accession>A0A6S6QMU6</accession>
<organism evidence="1 2">
    <name type="scientific">Terrihabitans soli</name>
    <dbReference type="NCBI Taxonomy" id="708113"/>
    <lineage>
        <taxon>Bacteria</taxon>
        <taxon>Pseudomonadati</taxon>
        <taxon>Pseudomonadota</taxon>
        <taxon>Alphaproteobacteria</taxon>
        <taxon>Hyphomicrobiales</taxon>
        <taxon>Terrihabitans</taxon>
    </lineage>
</organism>
<dbReference type="KEGG" id="tso:IZ6_25490"/>